<gene>
    <name evidence="1" type="ordered locus">Noc_0572</name>
</gene>
<dbReference type="KEGG" id="noc:Noc_0572"/>
<organism evidence="1 2">
    <name type="scientific">Nitrosococcus oceani (strain ATCC 19707 / BCRC 17464 / JCM 30415 / NCIMB 11848 / C-107)</name>
    <dbReference type="NCBI Taxonomy" id="323261"/>
    <lineage>
        <taxon>Bacteria</taxon>
        <taxon>Pseudomonadati</taxon>
        <taxon>Pseudomonadota</taxon>
        <taxon>Gammaproteobacteria</taxon>
        <taxon>Chromatiales</taxon>
        <taxon>Chromatiaceae</taxon>
        <taxon>Nitrosococcus</taxon>
    </lineage>
</organism>
<dbReference type="HOGENOM" id="CLU_2082323_0_0_6"/>
<proteinExistence type="predicted"/>
<protein>
    <submittedName>
        <fullName evidence="1">Uncharacterized protein</fullName>
    </submittedName>
</protein>
<name>Q3JDK4_NITOC</name>
<dbReference type="Proteomes" id="UP000006838">
    <property type="component" value="Chromosome"/>
</dbReference>
<dbReference type="InParanoid" id="Q3JDK4"/>
<dbReference type="AlphaFoldDB" id="Q3JDK4"/>
<dbReference type="EMBL" id="CP000127">
    <property type="protein sequence ID" value="ABA57092.1"/>
    <property type="molecule type" value="Genomic_DNA"/>
</dbReference>
<evidence type="ECO:0000313" key="2">
    <source>
        <dbReference type="Proteomes" id="UP000006838"/>
    </source>
</evidence>
<accession>Q3JDK4</accession>
<sequence length="125" mass="14519">MRIHQWLFMEWEQIGTEKSRKIGFFPKENLSSAGINDRPGSRSIRVKGIGIVKRSLMSCMLAGELEDNASNWNSLFVHVEWLVKKEFKVEIEPDHGRLTNIRAATVYEEYLPQLQECIITRLIDV</sequence>
<reference evidence="2" key="1">
    <citation type="journal article" date="2006" name="Appl. Environ. Microbiol.">
        <title>Complete genome sequence of the marine, chemolithoautotrophic, ammonia-oxidizing bacterium Nitrosococcus oceani ATCC 19707.</title>
        <authorList>
            <person name="Klotz M.G."/>
            <person name="Arp D.J."/>
            <person name="Chain P.S.G."/>
            <person name="El-Sheikh A.F."/>
            <person name="Hauser L.J."/>
            <person name="Hommes N.G."/>
            <person name="Larimer F.W."/>
            <person name="Malfatti S.A."/>
            <person name="Norton J.M."/>
            <person name="Poret-Peterson A.T."/>
            <person name="Vergez L.M."/>
            <person name="Ward B.B."/>
        </authorList>
    </citation>
    <scope>NUCLEOTIDE SEQUENCE [LARGE SCALE GENOMIC DNA]</scope>
    <source>
        <strain evidence="2">ATCC 19707 / BCRC 17464 / NCIMB 11848 / C-107</strain>
    </source>
</reference>
<dbReference type="STRING" id="323261.Noc_0572"/>
<evidence type="ECO:0000313" key="1">
    <source>
        <dbReference type="EMBL" id="ABA57092.1"/>
    </source>
</evidence>
<keyword evidence="2" id="KW-1185">Reference proteome</keyword>